<dbReference type="GO" id="GO:0016491">
    <property type="term" value="F:oxidoreductase activity"/>
    <property type="evidence" value="ECO:0007669"/>
    <property type="project" value="UniProtKB-KW"/>
</dbReference>
<dbReference type="EMBL" id="QGDC01000002">
    <property type="protein sequence ID" value="RCH55849.1"/>
    <property type="molecule type" value="Genomic_DNA"/>
</dbReference>
<gene>
    <name evidence="5" type="ORF">DJ568_03580</name>
</gene>
<sequence>MKNRLFLIVILSCLFLSASAQKALKVVVAGLTHDHVHGILNKYGKGEVDIIGIAEPDKKLWEKYSKLYNIPKGVFTDDLKKLLTAKKPDAVLDYSAVALHVKTVEICAPMGISIMVEKPLAATLEQAKRIQALADQHKIKVLTNYETTWYPSYKEVFDLVNADSVGVIRKMVVHDGHKGPKEIGCSEAFLNWLTDPVLNGAGALNDFGCYGANLMTWLLKGQRPIAVTAIARHYKPAVYPKVEDDATILVEYPNATGQIEASWNWPFNIKDLEVFGSTGYLHAIDRDNLNVRLTEDGNKTKKSPPLASPNEDFIPYLNAVLNKQIDDSHDQASLQYNMIVMEILDAAKRSIKEGKRIVL</sequence>
<evidence type="ECO:0000256" key="2">
    <source>
        <dbReference type="SAM" id="SignalP"/>
    </source>
</evidence>
<dbReference type="InterPro" id="IPR050463">
    <property type="entry name" value="Gfo/Idh/MocA_oxidrdct_glycsds"/>
</dbReference>
<dbReference type="OrthoDB" id="9815825at2"/>
<dbReference type="Gene3D" id="3.40.50.720">
    <property type="entry name" value="NAD(P)-binding Rossmann-like Domain"/>
    <property type="match status" value="1"/>
</dbReference>
<proteinExistence type="predicted"/>
<evidence type="ECO:0000256" key="1">
    <source>
        <dbReference type="ARBA" id="ARBA00023002"/>
    </source>
</evidence>
<dbReference type="InterPro" id="IPR055170">
    <property type="entry name" value="GFO_IDH_MocA-like_dom"/>
</dbReference>
<dbReference type="SUPFAM" id="SSF55347">
    <property type="entry name" value="Glyceraldehyde-3-phosphate dehydrogenase-like, C-terminal domain"/>
    <property type="match status" value="1"/>
</dbReference>
<keyword evidence="6" id="KW-1185">Reference proteome</keyword>
<keyword evidence="2" id="KW-0732">Signal</keyword>
<feature type="domain" description="Gfo/Idh/MocA-like oxidoreductase N-terminal" evidence="3">
    <location>
        <begin position="25"/>
        <end position="144"/>
    </location>
</feature>
<dbReference type="Proteomes" id="UP000253209">
    <property type="component" value="Unassembled WGS sequence"/>
</dbReference>
<dbReference type="Pfam" id="PF01408">
    <property type="entry name" value="GFO_IDH_MocA"/>
    <property type="match status" value="1"/>
</dbReference>
<feature type="domain" description="GFO/IDH/MocA-like oxidoreductase" evidence="4">
    <location>
        <begin position="154"/>
        <end position="281"/>
    </location>
</feature>
<name>A0A367GQW0_9SPHI</name>
<organism evidence="5 6">
    <name type="scientific">Mucilaginibacter hurinus</name>
    <dbReference type="NCBI Taxonomy" id="2201324"/>
    <lineage>
        <taxon>Bacteria</taxon>
        <taxon>Pseudomonadati</taxon>
        <taxon>Bacteroidota</taxon>
        <taxon>Sphingobacteriia</taxon>
        <taxon>Sphingobacteriales</taxon>
        <taxon>Sphingobacteriaceae</taxon>
        <taxon>Mucilaginibacter</taxon>
    </lineage>
</organism>
<keyword evidence="1" id="KW-0560">Oxidoreductase</keyword>
<dbReference type="Pfam" id="PF22725">
    <property type="entry name" value="GFO_IDH_MocA_C3"/>
    <property type="match status" value="1"/>
</dbReference>
<reference evidence="5 6" key="1">
    <citation type="submission" date="2018-05" db="EMBL/GenBank/DDBJ databases">
        <title>Mucilaginibacter hurinus sp. nov., isolated from briquette warehouse soil.</title>
        <authorList>
            <person name="Choi L."/>
        </authorList>
    </citation>
    <scope>NUCLEOTIDE SEQUENCE [LARGE SCALE GENOMIC DNA]</scope>
    <source>
        <strain evidence="5 6">ZR32</strain>
    </source>
</reference>
<accession>A0A367GQW0</accession>
<evidence type="ECO:0000259" key="3">
    <source>
        <dbReference type="Pfam" id="PF01408"/>
    </source>
</evidence>
<dbReference type="RefSeq" id="WP_114003884.1">
    <property type="nucleotide sequence ID" value="NZ_QGDC01000002.1"/>
</dbReference>
<dbReference type="Gene3D" id="3.30.360.10">
    <property type="entry name" value="Dihydrodipicolinate Reductase, domain 2"/>
    <property type="match status" value="1"/>
</dbReference>
<evidence type="ECO:0000313" key="6">
    <source>
        <dbReference type="Proteomes" id="UP000253209"/>
    </source>
</evidence>
<dbReference type="SUPFAM" id="SSF51735">
    <property type="entry name" value="NAD(P)-binding Rossmann-fold domains"/>
    <property type="match status" value="1"/>
</dbReference>
<feature type="signal peptide" evidence="2">
    <location>
        <begin position="1"/>
        <end position="22"/>
    </location>
</feature>
<protein>
    <submittedName>
        <fullName evidence="5">Gfo/Idh/MocA family oxidoreductase</fullName>
    </submittedName>
</protein>
<dbReference type="PANTHER" id="PTHR43818">
    <property type="entry name" value="BCDNA.GH03377"/>
    <property type="match status" value="1"/>
</dbReference>
<feature type="chain" id="PRO_5017074518" evidence="2">
    <location>
        <begin position="23"/>
        <end position="359"/>
    </location>
</feature>
<dbReference type="GO" id="GO:0000166">
    <property type="term" value="F:nucleotide binding"/>
    <property type="evidence" value="ECO:0007669"/>
    <property type="project" value="InterPro"/>
</dbReference>
<evidence type="ECO:0000259" key="4">
    <source>
        <dbReference type="Pfam" id="PF22725"/>
    </source>
</evidence>
<dbReference type="PANTHER" id="PTHR43818:SF11">
    <property type="entry name" value="BCDNA.GH03377"/>
    <property type="match status" value="1"/>
</dbReference>
<comment type="caution">
    <text evidence="5">The sequence shown here is derived from an EMBL/GenBank/DDBJ whole genome shotgun (WGS) entry which is preliminary data.</text>
</comment>
<dbReference type="InterPro" id="IPR000683">
    <property type="entry name" value="Gfo/Idh/MocA-like_OxRdtase_N"/>
</dbReference>
<dbReference type="InterPro" id="IPR036291">
    <property type="entry name" value="NAD(P)-bd_dom_sf"/>
</dbReference>
<dbReference type="AlphaFoldDB" id="A0A367GQW0"/>
<evidence type="ECO:0000313" key="5">
    <source>
        <dbReference type="EMBL" id="RCH55849.1"/>
    </source>
</evidence>